<proteinExistence type="predicted"/>
<dbReference type="Proteomes" id="UP000029981">
    <property type="component" value="Unassembled WGS sequence"/>
</dbReference>
<organism evidence="1 2">
    <name type="scientific">Cucumis sativus</name>
    <name type="common">Cucumber</name>
    <dbReference type="NCBI Taxonomy" id="3659"/>
    <lineage>
        <taxon>Eukaryota</taxon>
        <taxon>Viridiplantae</taxon>
        <taxon>Streptophyta</taxon>
        <taxon>Embryophyta</taxon>
        <taxon>Tracheophyta</taxon>
        <taxon>Spermatophyta</taxon>
        <taxon>Magnoliopsida</taxon>
        <taxon>eudicotyledons</taxon>
        <taxon>Gunneridae</taxon>
        <taxon>Pentapetalae</taxon>
        <taxon>rosids</taxon>
        <taxon>fabids</taxon>
        <taxon>Cucurbitales</taxon>
        <taxon>Cucurbitaceae</taxon>
        <taxon>Benincaseae</taxon>
        <taxon>Cucumis</taxon>
    </lineage>
</organism>
<reference evidence="1 2" key="2">
    <citation type="journal article" date="2009" name="PLoS ONE">
        <title>An integrated genetic and cytogenetic map of the cucumber genome.</title>
        <authorList>
            <person name="Ren Y."/>
            <person name="Zhang Z."/>
            <person name="Liu J."/>
            <person name="Staub J.E."/>
            <person name="Han Y."/>
            <person name="Cheng Z."/>
            <person name="Li X."/>
            <person name="Lu J."/>
            <person name="Miao H."/>
            <person name="Kang H."/>
            <person name="Xie B."/>
            <person name="Gu X."/>
            <person name="Wang X."/>
            <person name="Du Y."/>
            <person name="Jin W."/>
            <person name="Huang S."/>
        </authorList>
    </citation>
    <scope>NUCLEOTIDE SEQUENCE [LARGE SCALE GENOMIC DNA]</scope>
    <source>
        <strain evidence="2">cv. 9930</strain>
        <tissue evidence="1">Leaf</tissue>
    </source>
</reference>
<gene>
    <name evidence="1" type="ORF">Csa_023376</name>
</gene>
<reference evidence="1 2" key="1">
    <citation type="journal article" date="2009" name="Nat. Genet.">
        <title>The genome of the cucumber, Cucumis sativus L.</title>
        <authorList>
            <person name="Huang S."/>
            <person name="Li R."/>
            <person name="Zhang Z."/>
            <person name="Li L."/>
            <person name="Gu X."/>
            <person name="Fan W."/>
            <person name="Lucas W.J."/>
            <person name="Wang X."/>
            <person name="Xie B."/>
            <person name="Ni P."/>
            <person name="Ren Y."/>
            <person name="Zhu H."/>
            <person name="Li J."/>
            <person name="Lin K."/>
            <person name="Jin W."/>
            <person name="Fei Z."/>
            <person name="Li G."/>
            <person name="Staub J."/>
            <person name="Kilian A."/>
            <person name="van der Vossen E.A."/>
            <person name="Wu Y."/>
            <person name="Guo J."/>
            <person name="He J."/>
            <person name="Jia Z."/>
            <person name="Ren Y."/>
            <person name="Tian G."/>
            <person name="Lu Y."/>
            <person name="Ruan J."/>
            <person name="Qian W."/>
            <person name="Wang M."/>
            <person name="Huang Q."/>
            <person name="Li B."/>
            <person name="Xuan Z."/>
            <person name="Cao J."/>
            <person name="Asan"/>
            <person name="Wu Z."/>
            <person name="Zhang J."/>
            <person name="Cai Q."/>
            <person name="Bai Y."/>
            <person name="Zhao B."/>
            <person name="Han Y."/>
            <person name="Li Y."/>
            <person name="Li X."/>
            <person name="Wang S."/>
            <person name="Shi Q."/>
            <person name="Liu S."/>
            <person name="Cho W.K."/>
            <person name="Kim J.Y."/>
            <person name="Xu Y."/>
            <person name="Heller-Uszynska K."/>
            <person name="Miao H."/>
            <person name="Cheng Z."/>
            <person name="Zhang S."/>
            <person name="Wu J."/>
            <person name="Yang Y."/>
            <person name="Kang H."/>
            <person name="Li M."/>
            <person name="Liang H."/>
            <person name="Ren X."/>
            <person name="Shi Z."/>
            <person name="Wen M."/>
            <person name="Jian M."/>
            <person name="Yang H."/>
            <person name="Zhang G."/>
            <person name="Yang Z."/>
            <person name="Chen R."/>
            <person name="Liu S."/>
            <person name="Li J."/>
            <person name="Ma L."/>
            <person name="Liu H."/>
            <person name="Zhou Y."/>
            <person name="Zhao J."/>
            <person name="Fang X."/>
            <person name="Li G."/>
            <person name="Fang L."/>
            <person name="Li Y."/>
            <person name="Liu D."/>
            <person name="Zheng H."/>
            <person name="Zhang Y."/>
            <person name="Qin N."/>
            <person name="Li Z."/>
            <person name="Yang G."/>
            <person name="Yang S."/>
            <person name="Bolund L."/>
            <person name="Kristiansen K."/>
            <person name="Zheng H."/>
            <person name="Li S."/>
            <person name="Zhang X."/>
            <person name="Yang H."/>
            <person name="Wang J."/>
            <person name="Sun R."/>
            <person name="Zhang B."/>
            <person name="Jiang S."/>
            <person name="Wang J."/>
            <person name="Du Y."/>
            <person name="Li S."/>
        </authorList>
    </citation>
    <scope>NUCLEOTIDE SEQUENCE [LARGE SCALE GENOMIC DNA]</scope>
    <source>
        <strain evidence="2">cv. 9930</strain>
        <tissue evidence="1">Leaf</tissue>
    </source>
</reference>
<accession>A0ACB6HC26</accession>
<comment type="caution">
    <text evidence="1">The sequence shown here is derived from an EMBL/GenBank/DDBJ whole genome shotgun (WGS) entry which is preliminary data.</text>
</comment>
<protein>
    <submittedName>
        <fullName evidence="1">Uncharacterized protein</fullName>
    </submittedName>
</protein>
<dbReference type="EMBL" id="ACHR03000039">
    <property type="protein sequence ID" value="KAE8637399.1"/>
    <property type="molecule type" value="Genomic_DNA"/>
</dbReference>
<sequence>MADDAHNSSPGNLAWRYSSQFCSRPHIPLLPLPVQSPLVSFVFLILSSLFYLFLWVRLFLISLSLFLRVFALLLILVLIPVDHKSKYGRVLARYICQNACSYFPVTLHVEDIHAFDTNRAYVFGYEPHSVLPIGVVALADLTGFMPLKKLKVLASSAVFYTPFLRHIWTWMGLTPATRKNFISLLAAGYSCIIVPGGVQETFHMEHNSETVFLKTRRGFVRIAMEMGTPLVPVFCFGQFPPNSCSQVSINGGNLVVPLTTSSPLPYRRQMHVVVGRPIEVKKNPNPTSDEVLDLHGRFVEALESMFERILILPLELKMCDAKEKQESVQDVSTALSEGNQVNAKEDELHDSLSVPAEATPNSCEKEIDSPGTCVQEIVPLEDNLEKPTILQQSNQISGHSLPMDYDQELDKSVAEPASDVKSGPVELPSRDLDAAVSSSPLETVQSSIDAKSEASKMPEIKTCSLDDASTVSHDEPVTPHPVSSCVKAETENAIELKVNEDIVTTPHNGDSNMNHSFLLDENHIAEGSESGTEEEQSAFMKELENFFRERSLEFKPPKFYGEGLNCLKLWRAVTRLGGYDKVTSCKLWRQVGESFKPPKTCTTVSWTFRGFYEKALLDYERHKTNGGELSVPIASNSEPMSIENQGSGSGRARRDAAARAMQGWHSQRLLGNGEVSDPIIKDKNSLSMQKREKQLKSIGLLKRKKPSYMEHSMKSARTKSPKPQLDVAVVDIGQPADWVKVNVQKTKDCYEVYALVPGLLREEVRVQSDPAGRLVISGDPEHPDNPWGVTPFKKVVSLPSRIDPHQTSAVVTLHGQLFVRVPFEQLE</sequence>
<reference evidence="1 2" key="4">
    <citation type="journal article" date="2011" name="BMC Genomics">
        <title>RNA-Seq improves annotation of protein-coding genes in the cucumber genome.</title>
        <authorList>
            <person name="Li Z."/>
            <person name="Zhang Z."/>
            <person name="Yan P."/>
            <person name="Huang S."/>
            <person name="Fei Z."/>
            <person name="Lin K."/>
        </authorList>
    </citation>
    <scope>NUCLEOTIDE SEQUENCE [LARGE SCALE GENOMIC DNA]</scope>
    <source>
        <strain evidence="2">cv. 9930</strain>
        <tissue evidence="1">Leaf</tissue>
    </source>
</reference>
<evidence type="ECO:0000313" key="2">
    <source>
        <dbReference type="Proteomes" id="UP000029981"/>
    </source>
</evidence>
<evidence type="ECO:0000313" key="1">
    <source>
        <dbReference type="EMBL" id="KAE8637399.1"/>
    </source>
</evidence>
<keyword evidence="2" id="KW-1185">Reference proteome</keyword>
<name>A0ACB6HC26_CUCSA</name>
<reference evidence="1 2" key="3">
    <citation type="journal article" date="2010" name="BMC Genomics">
        <title>Transcriptome sequencing and comparative analysis of cucumber flowers with different sex types.</title>
        <authorList>
            <person name="Guo S."/>
            <person name="Zheng Y."/>
            <person name="Joung J.G."/>
            <person name="Liu S."/>
            <person name="Zhang Z."/>
            <person name="Crasta O.R."/>
            <person name="Sobral B.W."/>
            <person name="Xu Y."/>
            <person name="Huang S."/>
            <person name="Fei Z."/>
        </authorList>
    </citation>
    <scope>NUCLEOTIDE SEQUENCE [LARGE SCALE GENOMIC DNA]</scope>
    <source>
        <strain evidence="2">cv. 9930</strain>
        <tissue evidence="1">Leaf</tissue>
    </source>
</reference>
<reference evidence="1 2" key="5">
    <citation type="journal article" date="2019" name="Gigascience">
        <title>A chromosome-scale genome assembly of cucumber (Cucumis sativus L.).</title>
        <authorList>
            <person name="Li Q."/>
            <person name="Li H."/>
            <person name="Huang W."/>
            <person name="Xu Y."/>
            <person name="Zhou Q."/>
            <person name="Wang S."/>
            <person name="Ruan J."/>
            <person name="Huang S."/>
            <person name="Zhang Z."/>
        </authorList>
    </citation>
    <scope>NUCLEOTIDE SEQUENCE [LARGE SCALE GENOMIC DNA]</scope>
    <source>
        <strain evidence="2">cv. 9930</strain>
        <tissue evidence="1">Leaf</tissue>
    </source>
</reference>